<protein>
    <submittedName>
        <fullName evidence="2">Uncharacterized protein</fullName>
    </submittedName>
</protein>
<gene>
    <name evidence="2" type="ORF">ARMGADRAFT_1064246</name>
</gene>
<feature type="compositionally biased region" description="Basic and acidic residues" evidence="1">
    <location>
        <begin position="1"/>
        <end position="13"/>
    </location>
</feature>
<proteinExistence type="predicted"/>
<dbReference type="OrthoDB" id="10681770at2759"/>
<dbReference type="AlphaFoldDB" id="A0A2H3D7T7"/>
<feature type="region of interest" description="Disordered" evidence="1">
    <location>
        <begin position="1"/>
        <end position="29"/>
    </location>
</feature>
<dbReference type="EMBL" id="KZ293662">
    <property type="protein sequence ID" value="PBK91279.1"/>
    <property type="molecule type" value="Genomic_DNA"/>
</dbReference>
<evidence type="ECO:0000256" key="1">
    <source>
        <dbReference type="SAM" id="MobiDB-lite"/>
    </source>
</evidence>
<accession>A0A2H3D7T7</accession>
<organism evidence="2 3">
    <name type="scientific">Armillaria gallica</name>
    <name type="common">Bulbous honey fungus</name>
    <name type="synonym">Armillaria bulbosa</name>
    <dbReference type="NCBI Taxonomy" id="47427"/>
    <lineage>
        <taxon>Eukaryota</taxon>
        <taxon>Fungi</taxon>
        <taxon>Dikarya</taxon>
        <taxon>Basidiomycota</taxon>
        <taxon>Agaricomycotina</taxon>
        <taxon>Agaricomycetes</taxon>
        <taxon>Agaricomycetidae</taxon>
        <taxon>Agaricales</taxon>
        <taxon>Marasmiineae</taxon>
        <taxon>Physalacriaceae</taxon>
        <taxon>Armillaria</taxon>
    </lineage>
</organism>
<evidence type="ECO:0000313" key="3">
    <source>
        <dbReference type="Proteomes" id="UP000217790"/>
    </source>
</evidence>
<dbReference type="Proteomes" id="UP000217790">
    <property type="component" value="Unassembled WGS sequence"/>
</dbReference>
<sequence length="480" mass="53911">MVLGRINRDDKGDGAPTFGDQASGGTKRARDVWMEDRESGDFAHIVTLRRDSVAIRSPIVAHALSPACAGSTLVGVFTGYLNFATHHSKMNVWTLILRRLADVDHEMVANFVLLFSTIHVCYDCVFQYTLSLISSLVHFANRRNKNDSPMSNSFQGVNFSVAYSLKQDVQSAHPPHGVIDCVSDNCPILIHEFNEHRKRSNFRLTHYQSPIPVAHTSANKGATTRLRRALRELYGQRKIQGTYTYLTTSSVSYLSATPKTRNHGDKMEPWSKEYSFCQLAVDGVVELLNMLFQYFRCMAFPTERKYKDGPESLAMVEAKRHEFVSIKRRDISSRALAKSKSSAVCSNFEEHCVRSENTGNMGYTFDSIQRAVHEREWRNAGDSRGCSYEQAGNYGYGTRDRGGTGPCLRSHHQPDGALEDKEYEGFDVEGIAQRYRPSLPPFSSSYRHPPSSSRVVICHGNRPMKIAWSVTGDLSNPGID</sequence>
<dbReference type="InParanoid" id="A0A2H3D7T7"/>
<feature type="non-terminal residue" evidence="2">
    <location>
        <position position="480"/>
    </location>
</feature>
<reference evidence="3" key="1">
    <citation type="journal article" date="2017" name="Nat. Ecol. Evol.">
        <title>Genome expansion and lineage-specific genetic innovations in the forest pathogenic fungi Armillaria.</title>
        <authorList>
            <person name="Sipos G."/>
            <person name="Prasanna A.N."/>
            <person name="Walter M.C."/>
            <person name="O'Connor E."/>
            <person name="Balint B."/>
            <person name="Krizsan K."/>
            <person name="Kiss B."/>
            <person name="Hess J."/>
            <person name="Varga T."/>
            <person name="Slot J."/>
            <person name="Riley R."/>
            <person name="Boka B."/>
            <person name="Rigling D."/>
            <person name="Barry K."/>
            <person name="Lee J."/>
            <person name="Mihaltcheva S."/>
            <person name="LaButti K."/>
            <person name="Lipzen A."/>
            <person name="Waldron R."/>
            <person name="Moloney N.M."/>
            <person name="Sperisen C."/>
            <person name="Kredics L."/>
            <person name="Vagvoelgyi C."/>
            <person name="Patrignani A."/>
            <person name="Fitzpatrick D."/>
            <person name="Nagy I."/>
            <person name="Doyle S."/>
            <person name="Anderson J.B."/>
            <person name="Grigoriev I.V."/>
            <person name="Gueldener U."/>
            <person name="Muensterkoetter M."/>
            <person name="Nagy L.G."/>
        </authorList>
    </citation>
    <scope>NUCLEOTIDE SEQUENCE [LARGE SCALE GENOMIC DNA]</scope>
    <source>
        <strain evidence="3">Ar21-2</strain>
    </source>
</reference>
<name>A0A2H3D7T7_ARMGA</name>
<evidence type="ECO:0000313" key="2">
    <source>
        <dbReference type="EMBL" id="PBK91279.1"/>
    </source>
</evidence>
<keyword evidence="3" id="KW-1185">Reference proteome</keyword>